<evidence type="ECO:0000256" key="6">
    <source>
        <dbReference type="ARBA" id="ARBA00023004"/>
    </source>
</evidence>
<dbReference type="EMBL" id="JAYKXP010000022">
    <property type="protein sequence ID" value="KAK7046124.1"/>
    <property type="molecule type" value="Genomic_DNA"/>
</dbReference>
<evidence type="ECO:0000256" key="2">
    <source>
        <dbReference type="ARBA" id="ARBA00010617"/>
    </source>
</evidence>
<evidence type="ECO:0000313" key="9">
    <source>
        <dbReference type="EMBL" id="KAK7046124.1"/>
    </source>
</evidence>
<dbReference type="AlphaFoldDB" id="A0AAW0D2V3"/>
<keyword evidence="8" id="KW-1133">Transmembrane helix</keyword>
<sequence length="456" mass="51367">MKLTPGARFLAGVFGALSVPPIAAIIGKRLLEDRGIFFPAWAYVAVGILGWPAYATIRVLLKDINERRAAYVLGARVVPKVHGKLPGNLDILRQMMHNWRAGYPGKYQVHRSMAYYSSPVLGDGLSEVIEEKGPVFNMNVMFENLILTTYPEHLQIVLASDFQNYVKGSLPESLSTISLTQLSLGDRFQERMSSMLGVGVFNADGEMWKFHRQLTRPFFTRDRISHFELFDRHADTVMKLMKQRLKEGYPLDFQDVMARFTLDSAAEFLFGVNVHSLSATLPYPPNIARQIATGTETEATRKAQTFAKAFMEVQDVVATRERVGPLWPLLEILEDKSIAPMKIVNAFVEPIVAEAVSKKKAGRIDVKEKRDEIGDDETLLDHLVDLTDGRDTTSATLTFILYFLCIYPHVTARLREEILAKVGPTRRPTYDDIKDMKYLRAVINGAYVSPTVGIHR</sequence>
<comment type="cofactor">
    <cofactor evidence="1">
        <name>heme</name>
        <dbReference type="ChEBI" id="CHEBI:30413"/>
    </cofactor>
</comment>
<comment type="similarity">
    <text evidence="2">Belongs to the cytochrome P450 family.</text>
</comment>
<keyword evidence="3" id="KW-0349">Heme</keyword>
<keyword evidence="10" id="KW-1185">Reference proteome</keyword>
<evidence type="ECO:0000313" key="10">
    <source>
        <dbReference type="Proteomes" id="UP001383192"/>
    </source>
</evidence>
<evidence type="ECO:0000256" key="7">
    <source>
        <dbReference type="ARBA" id="ARBA00023033"/>
    </source>
</evidence>
<keyword evidence="6" id="KW-0408">Iron</keyword>
<evidence type="ECO:0000256" key="1">
    <source>
        <dbReference type="ARBA" id="ARBA00001971"/>
    </source>
</evidence>
<dbReference type="GO" id="GO:0020037">
    <property type="term" value="F:heme binding"/>
    <property type="evidence" value="ECO:0007669"/>
    <property type="project" value="InterPro"/>
</dbReference>
<dbReference type="InterPro" id="IPR047146">
    <property type="entry name" value="Cyt_P450_E_CYP52_fungi"/>
</dbReference>
<dbReference type="Proteomes" id="UP001383192">
    <property type="component" value="Unassembled WGS sequence"/>
</dbReference>
<comment type="caution">
    <text evidence="9">The sequence shown here is derived from an EMBL/GenBank/DDBJ whole genome shotgun (WGS) entry which is preliminary data.</text>
</comment>
<keyword evidence="7" id="KW-0503">Monooxygenase</keyword>
<proteinExistence type="inferred from homology"/>
<keyword evidence="8" id="KW-0812">Transmembrane</keyword>
<dbReference type="InterPro" id="IPR002402">
    <property type="entry name" value="Cyt_P450_E_grp-II"/>
</dbReference>
<evidence type="ECO:0000256" key="8">
    <source>
        <dbReference type="SAM" id="Phobius"/>
    </source>
</evidence>
<keyword evidence="8" id="KW-0472">Membrane</keyword>
<feature type="transmembrane region" description="Helical" evidence="8">
    <location>
        <begin position="40"/>
        <end position="61"/>
    </location>
</feature>
<dbReference type="SUPFAM" id="SSF48264">
    <property type="entry name" value="Cytochrome P450"/>
    <property type="match status" value="1"/>
</dbReference>
<evidence type="ECO:0008006" key="11">
    <source>
        <dbReference type="Google" id="ProtNLM"/>
    </source>
</evidence>
<dbReference type="PANTHER" id="PTHR24287:SF1">
    <property type="entry name" value="P450, PUTATIVE (EUROFUNG)-RELATED"/>
    <property type="match status" value="1"/>
</dbReference>
<keyword evidence="5" id="KW-0560">Oxidoreductase</keyword>
<name>A0AAW0D2V3_9AGAR</name>
<dbReference type="PRINTS" id="PR00464">
    <property type="entry name" value="EP450II"/>
</dbReference>
<dbReference type="GO" id="GO:0005506">
    <property type="term" value="F:iron ion binding"/>
    <property type="evidence" value="ECO:0007669"/>
    <property type="project" value="InterPro"/>
</dbReference>
<evidence type="ECO:0000256" key="3">
    <source>
        <dbReference type="ARBA" id="ARBA00022617"/>
    </source>
</evidence>
<dbReference type="Gene3D" id="1.10.630.10">
    <property type="entry name" value="Cytochrome P450"/>
    <property type="match status" value="1"/>
</dbReference>
<dbReference type="GO" id="GO:0016705">
    <property type="term" value="F:oxidoreductase activity, acting on paired donors, with incorporation or reduction of molecular oxygen"/>
    <property type="evidence" value="ECO:0007669"/>
    <property type="project" value="InterPro"/>
</dbReference>
<reference evidence="9 10" key="1">
    <citation type="submission" date="2024-01" db="EMBL/GenBank/DDBJ databases">
        <title>A draft genome for a cacao thread blight-causing isolate of Paramarasmius palmivorus.</title>
        <authorList>
            <person name="Baruah I.K."/>
            <person name="Bukari Y."/>
            <person name="Amoako-Attah I."/>
            <person name="Meinhardt L.W."/>
            <person name="Bailey B.A."/>
            <person name="Cohen S.P."/>
        </authorList>
    </citation>
    <scope>NUCLEOTIDE SEQUENCE [LARGE SCALE GENOMIC DNA]</scope>
    <source>
        <strain evidence="9 10">GH-12</strain>
    </source>
</reference>
<dbReference type="PANTHER" id="PTHR24287">
    <property type="entry name" value="P450, PUTATIVE (EUROFUNG)-RELATED"/>
    <property type="match status" value="1"/>
</dbReference>
<evidence type="ECO:0000256" key="5">
    <source>
        <dbReference type="ARBA" id="ARBA00023002"/>
    </source>
</evidence>
<dbReference type="Pfam" id="PF00067">
    <property type="entry name" value="p450"/>
    <property type="match status" value="1"/>
</dbReference>
<evidence type="ECO:0000256" key="4">
    <source>
        <dbReference type="ARBA" id="ARBA00022723"/>
    </source>
</evidence>
<dbReference type="InterPro" id="IPR036396">
    <property type="entry name" value="Cyt_P450_sf"/>
</dbReference>
<protein>
    <recommendedName>
        <fullName evidence="11">Cytochrome P450</fullName>
    </recommendedName>
</protein>
<accession>A0AAW0D2V3</accession>
<keyword evidence="4" id="KW-0479">Metal-binding</keyword>
<dbReference type="GO" id="GO:0004497">
    <property type="term" value="F:monooxygenase activity"/>
    <property type="evidence" value="ECO:0007669"/>
    <property type="project" value="UniProtKB-KW"/>
</dbReference>
<dbReference type="InterPro" id="IPR001128">
    <property type="entry name" value="Cyt_P450"/>
</dbReference>
<gene>
    <name evidence="9" type="ORF">VNI00_007127</name>
</gene>
<organism evidence="9 10">
    <name type="scientific">Paramarasmius palmivorus</name>
    <dbReference type="NCBI Taxonomy" id="297713"/>
    <lineage>
        <taxon>Eukaryota</taxon>
        <taxon>Fungi</taxon>
        <taxon>Dikarya</taxon>
        <taxon>Basidiomycota</taxon>
        <taxon>Agaricomycotina</taxon>
        <taxon>Agaricomycetes</taxon>
        <taxon>Agaricomycetidae</taxon>
        <taxon>Agaricales</taxon>
        <taxon>Marasmiineae</taxon>
        <taxon>Marasmiaceae</taxon>
        <taxon>Paramarasmius</taxon>
    </lineage>
</organism>